<keyword evidence="1" id="KW-0472">Membrane</keyword>
<sequence>MADLSFWYWLYLYALSAPVAVMYIFWLERFESRVFQLKSLIWITAFWLPTLILMGLERLNTLDYYIRNPFSKE</sequence>
<dbReference type="EMBL" id="BSNC01000002">
    <property type="protein sequence ID" value="GLP95309.1"/>
    <property type="molecule type" value="Genomic_DNA"/>
</dbReference>
<name>A0AA37RUX8_9GAMM</name>
<evidence type="ECO:0000313" key="2">
    <source>
        <dbReference type="EMBL" id="GLP95309.1"/>
    </source>
</evidence>
<evidence type="ECO:0000256" key="1">
    <source>
        <dbReference type="SAM" id="Phobius"/>
    </source>
</evidence>
<feature type="transmembrane region" description="Helical" evidence="1">
    <location>
        <begin position="6"/>
        <end position="27"/>
    </location>
</feature>
<feature type="transmembrane region" description="Helical" evidence="1">
    <location>
        <begin position="39"/>
        <end position="56"/>
    </location>
</feature>
<gene>
    <name evidence="2" type="ORF">GCM10007895_06150</name>
</gene>
<keyword evidence="3" id="KW-1185">Reference proteome</keyword>
<organism evidence="2 3">
    <name type="scientific">Paraferrimonas sedimenticola</name>
    <dbReference type="NCBI Taxonomy" id="375674"/>
    <lineage>
        <taxon>Bacteria</taxon>
        <taxon>Pseudomonadati</taxon>
        <taxon>Pseudomonadota</taxon>
        <taxon>Gammaproteobacteria</taxon>
        <taxon>Alteromonadales</taxon>
        <taxon>Ferrimonadaceae</taxon>
        <taxon>Paraferrimonas</taxon>
    </lineage>
</organism>
<keyword evidence="1" id="KW-1133">Transmembrane helix</keyword>
<comment type="caution">
    <text evidence="2">The sequence shown here is derived from an EMBL/GenBank/DDBJ whole genome shotgun (WGS) entry which is preliminary data.</text>
</comment>
<protein>
    <submittedName>
        <fullName evidence="2">Uncharacterized protein</fullName>
    </submittedName>
</protein>
<reference evidence="2" key="1">
    <citation type="journal article" date="2014" name="Int. J. Syst. Evol. Microbiol.">
        <title>Complete genome sequence of Corynebacterium casei LMG S-19264T (=DSM 44701T), isolated from a smear-ripened cheese.</title>
        <authorList>
            <consortium name="US DOE Joint Genome Institute (JGI-PGF)"/>
            <person name="Walter F."/>
            <person name="Albersmeier A."/>
            <person name="Kalinowski J."/>
            <person name="Ruckert C."/>
        </authorList>
    </citation>
    <scope>NUCLEOTIDE SEQUENCE</scope>
    <source>
        <strain evidence="2">NBRC 101628</strain>
    </source>
</reference>
<dbReference type="RefSeq" id="WP_095506633.1">
    <property type="nucleotide sequence ID" value="NZ_BSNC01000002.1"/>
</dbReference>
<accession>A0AA37RUX8</accession>
<reference evidence="2" key="2">
    <citation type="submission" date="2023-01" db="EMBL/GenBank/DDBJ databases">
        <title>Draft genome sequence of Paraferrimonas sedimenticola strain NBRC 101628.</title>
        <authorList>
            <person name="Sun Q."/>
            <person name="Mori K."/>
        </authorList>
    </citation>
    <scope>NUCLEOTIDE SEQUENCE</scope>
    <source>
        <strain evidence="2">NBRC 101628</strain>
    </source>
</reference>
<dbReference type="AlphaFoldDB" id="A0AA37RUX8"/>
<keyword evidence="1" id="KW-0812">Transmembrane</keyword>
<evidence type="ECO:0000313" key="3">
    <source>
        <dbReference type="Proteomes" id="UP001161422"/>
    </source>
</evidence>
<dbReference type="Proteomes" id="UP001161422">
    <property type="component" value="Unassembled WGS sequence"/>
</dbReference>
<proteinExistence type="predicted"/>